<dbReference type="GO" id="GO:0016491">
    <property type="term" value="F:oxidoreductase activity"/>
    <property type="evidence" value="ECO:0007669"/>
    <property type="project" value="InterPro"/>
</dbReference>
<dbReference type="AlphaFoldDB" id="L7LDI8"/>
<sequence>MEANRPPETQRPLSAEGSRVRFRRRITERQKTAQRLLLAAAEETYDGDLDVNWDAPLEEGRPWLPERLSTVYGTDVWESLSDEQRSDLGRRELVNVLSFSIYAESALTMLMFRDVAENTDLMDDFTRYTLKAIHEESRNSFMFTRLINKAELDVYTLSPLRARALSSLTPLIPAGATTAGVVLLAQEAVHSFARAIAADPTVQTHVRQVMRIHEIADARHLEFARLELAEALKRVGPIRRVLIGHFLAFAAARMYPMLLDSRVYTEVGLPEEAAMRAAKSGDAGVRTARAMTHAFVRFAGSRGLFRTPTEKLILRRAGVYARPVPDHPNQL</sequence>
<dbReference type="STRING" id="1121927.GOHSU_30_00270"/>
<gene>
    <name evidence="1" type="ORF">GOHSU_30_00270</name>
</gene>
<accession>L7LDI8</accession>
<dbReference type="Proteomes" id="UP000053405">
    <property type="component" value="Unassembled WGS sequence"/>
</dbReference>
<evidence type="ECO:0008006" key="3">
    <source>
        <dbReference type="Google" id="ProtNLM"/>
    </source>
</evidence>
<organism evidence="1 2">
    <name type="scientific">Gordonia hirsuta DSM 44140 = NBRC 16056</name>
    <dbReference type="NCBI Taxonomy" id="1121927"/>
    <lineage>
        <taxon>Bacteria</taxon>
        <taxon>Bacillati</taxon>
        <taxon>Actinomycetota</taxon>
        <taxon>Actinomycetes</taxon>
        <taxon>Mycobacteriales</taxon>
        <taxon>Gordoniaceae</taxon>
        <taxon>Gordonia</taxon>
    </lineage>
</organism>
<dbReference type="InterPro" id="IPR009078">
    <property type="entry name" value="Ferritin-like_SF"/>
</dbReference>
<comment type="caution">
    <text evidence="1">The sequence shown here is derived from an EMBL/GenBank/DDBJ whole genome shotgun (WGS) entry which is preliminary data.</text>
</comment>
<dbReference type="OrthoDB" id="4368804at2"/>
<evidence type="ECO:0000313" key="2">
    <source>
        <dbReference type="Proteomes" id="UP000053405"/>
    </source>
</evidence>
<dbReference type="SUPFAM" id="SSF47240">
    <property type="entry name" value="Ferritin-like"/>
    <property type="match status" value="1"/>
</dbReference>
<evidence type="ECO:0000313" key="1">
    <source>
        <dbReference type="EMBL" id="GAC58103.1"/>
    </source>
</evidence>
<dbReference type="InterPro" id="IPR012348">
    <property type="entry name" value="RNR-like"/>
</dbReference>
<name>L7LDI8_9ACTN</name>
<dbReference type="EMBL" id="BANT01000030">
    <property type="protein sequence ID" value="GAC58103.1"/>
    <property type="molecule type" value="Genomic_DNA"/>
</dbReference>
<dbReference type="eggNOG" id="COG3396">
    <property type="taxonomic scope" value="Bacteria"/>
</dbReference>
<protein>
    <recommendedName>
        <fullName evidence="3">p-aminobenzoate N-oxygenase AurF</fullName>
    </recommendedName>
</protein>
<proteinExistence type="predicted"/>
<keyword evidence="2" id="KW-1185">Reference proteome</keyword>
<dbReference type="Pfam" id="PF11583">
    <property type="entry name" value="AurF"/>
    <property type="match status" value="1"/>
</dbReference>
<reference evidence="1 2" key="1">
    <citation type="submission" date="2012-12" db="EMBL/GenBank/DDBJ databases">
        <title>Whole genome shotgun sequence of Gordonia hirsuta NBRC 16056.</title>
        <authorList>
            <person name="Isaki-Nakamura S."/>
            <person name="Hosoyama A."/>
            <person name="Tsuchikane K."/>
            <person name="Katsumata H."/>
            <person name="Baba S."/>
            <person name="Yamazaki S."/>
            <person name="Fujita N."/>
        </authorList>
    </citation>
    <scope>NUCLEOTIDE SEQUENCE [LARGE SCALE GENOMIC DNA]</scope>
    <source>
        <strain evidence="1 2">NBRC 16056</strain>
    </source>
</reference>
<dbReference type="InterPro" id="IPR025859">
    <property type="entry name" value="AurF/CmlI"/>
</dbReference>
<dbReference type="Gene3D" id="1.10.620.20">
    <property type="entry name" value="Ribonucleotide Reductase, subunit A"/>
    <property type="match status" value="1"/>
</dbReference>